<keyword evidence="2" id="KW-1185">Reference proteome</keyword>
<dbReference type="EMBL" id="BDSP01000184">
    <property type="protein sequence ID" value="GAX22483.1"/>
    <property type="molecule type" value="Genomic_DNA"/>
</dbReference>
<accession>A0A1Z5K897</accession>
<sequence>MTDKLAAIKRPWPVLRFLKETLDAAFTYPTIMHVCEVGDLIGINTPGLVLSTQHAYRVECITWMHTSLVCLATGERQRRHNSRIFNINGVNKWSRSPATFEVVLPVGDNGGVSLEFFKEKIEQFANDNPGEWREVNTFDWYQLPEGHRVLIQHHEKWGQLKLVLKSREKLIAYCKQLTEELRPEDASQDFAVTVSP</sequence>
<name>A0A1Z5K897_FISSO</name>
<dbReference type="Proteomes" id="UP000198406">
    <property type="component" value="Unassembled WGS sequence"/>
</dbReference>
<proteinExistence type="predicted"/>
<organism evidence="1 2">
    <name type="scientific">Fistulifera solaris</name>
    <name type="common">Oleaginous diatom</name>
    <dbReference type="NCBI Taxonomy" id="1519565"/>
    <lineage>
        <taxon>Eukaryota</taxon>
        <taxon>Sar</taxon>
        <taxon>Stramenopiles</taxon>
        <taxon>Ochrophyta</taxon>
        <taxon>Bacillariophyta</taxon>
        <taxon>Bacillariophyceae</taxon>
        <taxon>Bacillariophycidae</taxon>
        <taxon>Naviculales</taxon>
        <taxon>Naviculaceae</taxon>
        <taxon>Fistulifera</taxon>
    </lineage>
</organism>
<comment type="caution">
    <text evidence="1">The sequence shown here is derived from an EMBL/GenBank/DDBJ whole genome shotgun (WGS) entry which is preliminary data.</text>
</comment>
<dbReference type="AlphaFoldDB" id="A0A1Z5K897"/>
<protein>
    <submittedName>
        <fullName evidence="1">Uncharacterized protein</fullName>
    </submittedName>
</protein>
<reference evidence="1 2" key="1">
    <citation type="journal article" date="2015" name="Plant Cell">
        <title>Oil accumulation by the oleaginous diatom Fistulifera solaris as revealed by the genome and transcriptome.</title>
        <authorList>
            <person name="Tanaka T."/>
            <person name="Maeda Y."/>
            <person name="Veluchamy A."/>
            <person name="Tanaka M."/>
            <person name="Abida H."/>
            <person name="Marechal E."/>
            <person name="Bowler C."/>
            <person name="Muto M."/>
            <person name="Sunaga Y."/>
            <person name="Tanaka M."/>
            <person name="Yoshino T."/>
            <person name="Taniguchi T."/>
            <person name="Fukuda Y."/>
            <person name="Nemoto M."/>
            <person name="Matsumoto M."/>
            <person name="Wong P.S."/>
            <person name="Aburatani S."/>
            <person name="Fujibuchi W."/>
        </authorList>
    </citation>
    <scope>NUCLEOTIDE SEQUENCE [LARGE SCALE GENOMIC DNA]</scope>
    <source>
        <strain evidence="1 2">JPCC DA0580</strain>
    </source>
</reference>
<evidence type="ECO:0000313" key="2">
    <source>
        <dbReference type="Proteomes" id="UP000198406"/>
    </source>
</evidence>
<gene>
    <name evidence="1" type="ORF">FisN_14Hu099</name>
</gene>
<dbReference type="InParanoid" id="A0A1Z5K897"/>
<evidence type="ECO:0000313" key="1">
    <source>
        <dbReference type="EMBL" id="GAX22483.1"/>
    </source>
</evidence>